<accession>A0ABR4FTX9</accession>
<gene>
    <name evidence="8" type="ORF">BJX66DRAFT_328413</name>
</gene>
<comment type="similarity">
    <text evidence="1 6">Belongs to the aldehyde dehydrogenase family.</text>
</comment>
<dbReference type="InterPro" id="IPR016162">
    <property type="entry name" value="Ald_DH_N"/>
</dbReference>
<dbReference type="Gene3D" id="3.40.309.10">
    <property type="entry name" value="Aldehyde Dehydrogenase, Chain A, domain 2"/>
    <property type="match status" value="1"/>
</dbReference>
<feature type="active site" evidence="5">
    <location>
        <position position="251"/>
    </location>
</feature>
<dbReference type="InterPro" id="IPR029510">
    <property type="entry name" value="Ald_DH_CS_GLU"/>
</dbReference>
<dbReference type="InterPro" id="IPR015590">
    <property type="entry name" value="Aldehyde_DH_dom"/>
</dbReference>
<dbReference type="PROSITE" id="PS00687">
    <property type="entry name" value="ALDEHYDE_DEHYDR_GLU"/>
    <property type="match status" value="1"/>
</dbReference>
<evidence type="ECO:0000313" key="9">
    <source>
        <dbReference type="Proteomes" id="UP001610563"/>
    </source>
</evidence>
<evidence type="ECO:0000259" key="7">
    <source>
        <dbReference type="Pfam" id="PF00171"/>
    </source>
</evidence>
<dbReference type="PANTHER" id="PTHR11699">
    <property type="entry name" value="ALDEHYDE DEHYDROGENASE-RELATED"/>
    <property type="match status" value="1"/>
</dbReference>
<name>A0ABR4FTX9_9EURO</name>
<proteinExistence type="inferred from homology"/>
<keyword evidence="9" id="KW-1185">Reference proteome</keyword>
<dbReference type="Gene3D" id="3.40.605.10">
    <property type="entry name" value="Aldehyde Dehydrogenase, Chain A, domain 1"/>
    <property type="match status" value="1"/>
</dbReference>
<evidence type="ECO:0000256" key="5">
    <source>
        <dbReference type="PROSITE-ProRule" id="PRU10007"/>
    </source>
</evidence>
<dbReference type="InterPro" id="IPR016161">
    <property type="entry name" value="Ald_DH/histidinol_DH"/>
</dbReference>
<evidence type="ECO:0000256" key="3">
    <source>
        <dbReference type="ARBA" id="ARBA00024226"/>
    </source>
</evidence>
<evidence type="ECO:0000256" key="4">
    <source>
        <dbReference type="ARBA" id="ARBA00049194"/>
    </source>
</evidence>
<dbReference type="EMBL" id="JBFTWV010000112">
    <property type="protein sequence ID" value="KAL2786701.1"/>
    <property type="molecule type" value="Genomic_DNA"/>
</dbReference>
<evidence type="ECO:0000256" key="6">
    <source>
        <dbReference type="RuleBase" id="RU003345"/>
    </source>
</evidence>
<evidence type="ECO:0000313" key="8">
    <source>
        <dbReference type="EMBL" id="KAL2786701.1"/>
    </source>
</evidence>
<evidence type="ECO:0000256" key="2">
    <source>
        <dbReference type="ARBA" id="ARBA00023002"/>
    </source>
</evidence>
<comment type="caution">
    <text evidence="8">The sequence shown here is derived from an EMBL/GenBank/DDBJ whole genome shotgun (WGS) entry which is preliminary data.</text>
</comment>
<organism evidence="8 9">
    <name type="scientific">Aspergillus keveii</name>
    <dbReference type="NCBI Taxonomy" id="714993"/>
    <lineage>
        <taxon>Eukaryota</taxon>
        <taxon>Fungi</taxon>
        <taxon>Dikarya</taxon>
        <taxon>Ascomycota</taxon>
        <taxon>Pezizomycotina</taxon>
        <taxon>Eurotiomycetes</taxon>
        <taxon>Eurotiomycetidae</taxon>
        <taxon>Eurotiales</taxon>
        <taxon>Aspergillaceae</taxon>
        <taxon>Aspergillus</taxon>
        <taxon>Aspergillus subgen. Nidulantes</taxon>
    </lineage>
</organism>
<keyword evidence="2 6" id="KW-0560">Oxidoreductase</keyword>
<dbReference type="SUPFAM" id="SSF53720">
    <property type="entry name" value="ALDH-like"/>
    <property type="match status" value="1"/>
</dbReference>
<reference evidence="8 9" key="1">
    <citation type="submission" date="2024-07" db="EMBL/GenBank/DDBJ databases">
        <title>Section-level genome sequencing and comparative genomics of Aspergillus sections Usti and Cavernicolus.</title>
        <authorList>
            <consortium name="Lawrence Berkeley National Laboratory"/>
            <person name="Nybo J.L."/>
            <person name="Vesth T.C."/>
            <person name="Theobald S."/>
            <person name="Frisvad J.C."/>
            <person name="Larsen T.O."/>
            <person name="Kjaerboelling I."/>
            <person name="Rothschild-Mancinelli K."/>
            <person name="Lyhne E.K."/>
            <person name="Kogle M.E."/>
            <person name="Barry K."/>
            <person name="Clum A."/>
            <person name="Na H."/>
            <person name="Ledsgaard L."/>
            <person name="Lin J."/>
            <person name="Lipzen A."/>
            <person name="Kuo A."/>
            <person name="Riley R."/>
            <person name="Mondo S."/>
            <person name="Labutti K."/>
            <person name="Haridas S."/>
            <person name="Pangalinan J."/>
            <person name="Salamov A.A."/>
            <person name="Simmons B.A."/>
            <person name="Magnuson J.K."/>
            <person name="Chen J."/>
            <person name="Drula E."/>
            <person name="Henrissat B."/>
            <person name="Wiebenga A."/>
            <person name="Lubbers R.J."/>
            <person name="Gomes A.C."/>
            <person name="Makela M.R."/>
            <person name="Stajich J."/>
            <person name="Grigoriev I.V."/>
            <person name="Mortensen U.H."/>
            <person name="De Vries R.P."/>
            <person name="Baker S.E."/>
            <person name="Andersen M.R."/>
        </authorList>
    </citation>
    <scope>NUCLEOTIDE SEQUENCE [LARGE SCALE GENOMIC DNA]</scope>
    <source>
        <strain evidence="8 9">CBS 209.92</strain>
    </source>
</reference>
<dbReference type="Proteomes" id="UP001610563">
    <property type="component" value="Unassembled WGS sequence"/>
</dbReference>
<feature type="domain" description="Aldehyde dehydrogenase" evidence="7">
    <location>
        <begin position="20"/>
        <end position="476"/>
    </location>
</feature>
<protein>
    <recommendedName>
        <fullName evidence="3">aldehyde dehydrogenase (NAD(+))</fullName>
        <ecNumber evidence="3">1.2.1.3</ecNumber>
    </recommendedName>
</protein>
<dbReference type="EC" id="1.2.1.3" evidence="3"/>
<dbReference type="InterPro" id="IPR016163">
    <property type="entry name" value="Ald_DH_C"/>
</dbReference>
<sequence>MPESMIKPRMLIDGELVYASDGTNFPLYNPANRKQIAEVPEATAADTNAAVAAASAAFPSWSALAPSQRGRYLKALAKLIREHKSQLARLDAISMGRPVTEYIDAHTAADHFDHYAEAWPSNQGQASLHTPGHLALTLCLPYGVVAAIIPWNLPLVFLAGKAAPALITGNTVVVKTSEKAPLAAAHVAELIQQAGFPRGVFNVICGHGTPSGATLAAHMDVRVLSFTGSGRTGRLIQEIAARTNLKKVVLELGGKSPALVFEDADIPSAAREAARSIQWNSGQVCMASSRVYVQKSVAPRFLEAYTACLRAVSVGDPTDGSVSHGPQADETQYNFILQYIEDGKQTGELALGGQGKLSTTNGYFIEPTVFVDTPEDARVMKEEIFGPVVSVNTFETEAEVIEKANATEFGLYASVFTKDLDRAVRLAKALDSGYVAINCSSPTVAPDLPFGGYKLSGQGREGWLHSMDNFLETKSVLIRVDGGEHNL</sequence>
<dbReference type="Pfam" id="PF00171">
    <property type="entry name" value="Aldedh"/>
    <property type="match status" value="1"/>
</dbReference>
<comment type="catalytic activity">
    <reaction evidence="4">
        <text>an aldehyde + NAD(+) + H2O = a carboxylate + NADH + 2 H(+)</text>
        <dbReference type="Rhea" id="RHEA:16185"/>
        <dbReference type="ChEBI" id="CHEBI:15377"/>
        <dbReference type="ChEBI" id="CHEBI:15378"/>
        <dbReference type="ChEBI" id="CHEBI:17478"/>
        <dbReference type="ChEBI" id="CHEBI:29067"/>
        <dbReference type="ChEBI" id="CHEBI:57540"/>
        <dbReference type="ChEBI" id="CHEBI:57945"/>
        <dbReference type="EC" id="1.2.1.3"/>
    </reaction>
</comment>
<dbReference type="CDD" id="cd07078">
    <property type="entry name" value="ALDH"/>
    <property type="match status" value="1"/>
</dbReference>
<evidence type="ECO:0000256" key="1">
    <source>
        <dbReference type="ARBA" id="ARBA00009986"/>
    </source>
</evidence>